<dbReference type="PANTHER" id="PTHR45649">
    <property type="entry name" value="AMINO-ACID PERMEASE BAT1"/>
    <property type="match status" value="1"/>
</dbReference>
<protein>
    <submittedName>
        <fullName evidence="7">Amino acid/polyamine transporter I</fullName>
    </submittedName>
</protein>
<name>A0A9P5N915_GYMJU</name>
<comment type="caution">
    <text evidence="7">The sequence shown here is derived from an EMBL/GenBank/DDBJ whole genome shotgun (WGS) entry which is preliminary data.</text>
</comment>
<dbReference type="PROSITE" id="PS00218">
    <property type="entry name" value="AMINO_ACID_PERMEASE_1"/>
    <property type="match status" value="1"/>
</dbReference>
<dbReference type="EMBL" id="JADNYJ010000211">
    <property type="protein sequence ID" value="KAF8874578.1"/>
    <property type="molecule type" value="Genomic_DNA"/>
</dbReference>
<evidence type="ECO:0000256" key="5">
    <source>
        <dbReference type="ARBA" id="ARBA00023136"/>
    </source>
</evidence>
<feature type="transmembrane region" description="Helical" evidence="6">
    <location>
        <begin position="227"/>
        <end position="248"/>
    </location>
</feature>
<dbReference type="GO" id="GO:0016020">
    <property type="term" value="C:membrane"/>
    <property type="evidence" value="ECO:0007669"/>
    <property type="project" value="UniProtKB-SubCell"/>
</dbReference>
<keyword evidence="5 6" id="KW-0472">Membrane</keyword>
<reference evidence="7" key="1">
    <citation type="submission" date="2020-11" db="EMBL/GenBank/DDBJ databases">
        <authorList>
            <consortium name="DOE Joint Genome Institute"/>
            <person name="Ahrendt S."/>
            <person name="Riley R."/>
            <person name="Andreopoulos W."/>
            <person name="LaButti K."/>
            <person name="Pangilinan J."/>
            <person name="Ruiz-duenas F.J."/>
            <person name="Barrasa J.M."/>
            <person name="Sanchez-Garcia M."/>
            <person name="Camarero S."/>
            <person name="Miyauchi S."/>
            <person name="Serrano A."/>
            <person name="Linde D."/>
            <person name="Babiker R."/>
            <person name="Drula E."/>
            <person name="Ayuso-Fernandez I."/>
            <person name="Pacheco R."/>
            <person name="Padilla G."/>
            <person name="Ferreira P."/>
            <person name="Barriuso J."/>
            <person name="Kellner H."/>
            <person name="Castanera R."/>
            <person name="Alfaro M."/>
            <person name="Ramirez L."/>
            <person name="Pisabarro A.G."/>
            <person name="Kuo A."/>
            <person name="Tritt A."/>
            <person name="Lipzen A."/>
            <person name="He G."/>
            <person name="Yan M."/>
            <person name="Ng V."/>
            <person name="Cullen D."/>
            <person name="Martin F."/>
            <person name="Rosso M.-N."/>
            <person name="Henrissat B."/>
            <person name="Hibbett D."/>
            <person name="Martinez A.T."/>
            <person name="Grigoriev I.V."/>
        </authorList>
    </citation>
    <scope>NUCLEOTIDE SEQUENCE</scope>
    <source>
        <strain evidence="7">AH 44721</strain>
    </source>
</reference>
<dbReference type="Pfam" id="PF13520">
    <property type="entry name" value="AA_permease_2"/>
    <property type="match status" value="1"/>
</dbReference>
<feature type="transmembrane region" description="Helical" evidence="6">
    <location>
        <begin position="368"/>
        <end position="388"/>
    </location>
</feature>
<keyword evidence="2" id="KW-0813">Transport</keyword>
<proteinExistence type="predicted"/>
<feature type="transmembrane region" description="Helical" evidence="6">
    <location>
        <begin position="468"/>
        <end position="487"/>
    </location>
</feature>
<feature type="transmembrane region" description="Helical" evidence="6">
    <location>
        <begin position="269"/>
        <end position="289"/>
    </location>
</feature>
<evidence type="ECO:0000313" key="7">
    <source>
        <dbReference type="EMBL" id="KAF8874578.1"/>
    </source>
</evidence>
<dbReference type="GO" id="GO:0022857">
    <property type="term" value="F:transmembrane transporter activity"/>
    <property type="evidence" value="ECO:0007669"/>
    <property type="project" value="InterPro"/>
</dbReference>
<dbReference type="GO" id="GO:0006865">
    <property type="term" value="P:amino acid transport"/>
    <property type="evidence" value="ECO:0007669"/>
    <property type="project" value="InterPro"/>
</dbReference>
<sequence length="521" mass="56513">MSKEYSEKLSEPKDEELLAWLGYKQEFKRDFSWLELLGLSFSITGVVQSITTVLVYSLPNGGAVAMVWGWTVCCFFFMAIACSLAELASAAPTSGGLYYWSFKFSSEKYRRILSWTVGYSNSAGWISGFAGLDYATALQIFAAVTIGSGGAFVPTTSQIFGLFCGLVIFHAILASLATKLVARVQVFYLSLNILVFLVLVIALPVATPAEFKNSASYVFGNFENLTLWPNGFAFLLSFLAPTWTMGGIDAPVHISEEARNASVAVPRTIIMSTALGCLLGWAFNVVIAFNMGTNVETILSNPIGQPMATIIFNSLGQKGCLAVWSFIIVIMNMASMDILIASSRQMFAFSRDGALPFSKVLYRINKTTGTPVMCVIFCAVVAILLGLLSFAGTAAVGAVFSMGIVCQYIAYSIPIMARHLGGKEFTPGPFSLGRLSVPVTFTAVAFMAFIIIILLFPLNPGPTPATMNYTIVVVGGTLTLSTVYYFFPVYGGRHWFSGPVRNIDDKSTEEVEDKESYEKVA</sequence>
<gene>
    <name evidence="7" type="ORF">CPB84DRAFT_1817887</name>
</gene>
<feature type="transmembrane region" description="Helical" evidence="6">
    <location>
        <begin position="152"/>
        <end position="174"/>
    </location>
</feature>
<keyword evidence="4 6" id="KW-1133">Transmembrane helix</keyword>
<evidence type="ECO:0000256" key="6">
    <source>
        <dbReference type="SAM" id="Phobius"/>
    </source>
</evidence>
<evidence type="ECO:0000256" key="1">
    <source>
        <dbReference type="ARBA" id="ARBA00004141"/>
    </source>
</evidence>
<feature type="transmembrane region" description="Helical" evidence="6">
    <location>
        <begin position="33"/>
        <end position="56"/>
    </location>
</feature>
<comment type="subcellular location">
    <subcellularLocation>
        <location evidence="1">Membrane</location>
        <topology evidence="1">Multi-pass membrane protein</topology>
    </subcellularLocation>
</comment>
<evidence type="ECO:0000256" key="2">
    <source>
        <dbReference type="ARBA" id="ARBA00022448"/>
    </source>
</evidence>
<feature type="transmembrane region" description="Helical" evidence="6">
    <location>
        <begin position="394"/>
        <end position="414"/>
    </location>
</feature>
<evidence type="ECO:0000256" key="3">
    <source>
        <dbReference type="ARBA" id="ARBA00022692"/>
    </source>
</evidence>
<dbReference type="InterPro" id="IPR002293">
    <property type="entry name" value="AA/rel_permease1"/>
</dbReference>
<feature type="transmembrane region" description="Helical" evidence="6">
    <location>
        <begin position="68"/>
        <end position="91"/>
    </location>
</feature>
<dbReference type="Gene3D" id="1.20.1740.10">
    <property type="entry name" value="Amino acid/polyamine transporter I"/>
    <property type="match status" value="1"/>
</dbReference>
<dbReference type="PANTHER" id="PTHR45649:SF6">
    <property type="entry name" value="GABA-SPECIFIC PERMEASE"/>
    <property type="match status" value="1"/>
</dbReference>
<keyword evidence="3 6" id="KW-0812">Transmembrane</keyword>
<feature type="transmembrane region" description="Helical" evidence="6">
    <location>
        <begin position="435"/>
        <end position="456"/>
    </location>
</feature>
<organism evidence="7 8">
    <name type="scientific">Gymnopilus junonius</name>
    <name type="common">Spectacular rustgill mushroom</name>
    <name type="synonym">Gymnopilus spectabilis subsp. junonius</name>
    <dbReference type="NCBI Taxonomy" id="109634"/>
    <lineage>
        <taxon>Eukaryota</taxon>
        <taxon>Fungi</taxon>
        <taxon>Dikarya</taxon>
        <taxon>Basidiomycota</taxon>
        <taxon>Agaricomycotina</taxon>
        <taxon>Agaricomycetes</taxon>
        <taxon>Agaricomycetidae</taxon>
        <taxon>Agaricales</taxon>
        <taxon>Agaricineae</taxon>
        <taxon>Hymenogastraceae</taxon>
        <taxon>Gymnopilus</taxon>
    </lineage>
</organism>
<dbReference type="Proteomes" id="UP000724874">
    <property type="component" value="Unassembled WGS sequence"/>
</dbReference>
<dbReference type="InterPro" id="IPR004840">
    <property type="entry name" value="Amino_acid_permease_CS"/>
</dbReference>
<keyword evidence="8" id="KW-1185">Reference proteome</keyword>
<feature type="transmembrane region" description="Helical" evidence="6">
    <location>
        <begin position="186"/>
        <end position="207"/>
    </location>
</feature>
<evidence type="ECO:0000313" key="8">
    <source>
        <dbReference type="Proteomes" id="UP000724874"/>
    </source>
</evidence>
<dbReference type="AlphaFoldDB" id="A0A9P5N915"/>
<dbReference type="PIRSF" id="PIRSF006060">
    <property type="entry name" value="AA_transporter"/>
    <property type="match status" value="1"/>
</dbReference>
<feature type="transmembrane region" description="Helical" evidence="6">
    <location>
        <begin position="321"/>
        <end position="341"/>
    </location>
</feature>
<dbReference type="OrthoDB" id="4476201at2759"/>
<evidence type="ECO:0000256" key="4">
    <source>
        <dbReference type="ARBA" id="ARBA00022989"/>
    </source>
</evidence>
<accession>A0A9P5N915</accession>